<sequence>MKIEFDGTLRKVSKEMSEFLKELGYQVHTAKEWEKLELESGESVEDVPLKKEEPAEVKHQEKASEPARETVRKEDVASVPTAPENPEEKVEEIPAVPEEAPEQDPTPAPVQEKKKLPTMKELLPKLQTWYKASPANTIKLNQWVKAKALTSLSGLSDEYALELAKLMEEA</sequence>
<gene>
    <name evidence="2" type="ORF">H6A01_07220</name>
</gene>
<evidence type="ECO:0000313" key="2">
    <source>
        <dbReference type="EMBL" id="MBM6913106.1"/>
    </source>
</evidence>
<evidence type="ECO:0000313" key="3">
    <source>
        <dbReference type="Proteomes" id="UP000707138"/>
    </source>
</evidence>
<name>A0ABS2GG31_9FIRM</name>
<feature type="compositionally biased region" description="Basic and acidic residues" evidence="1">
    <location>
        <begin position="47"/>
        <end position="76"/>
    </location>
</feature>
<dbReference type="Proteomes" id="UP000707138">
    <property type="component" value="Unassembled WGS sequence"/>
</dbReference>
<keyword evidence="3" id="KW-1185">Reference proteome</keyword>
<evidence type="ECO:0000256" key="1">
    <source>
        <dbReference type="SAM" id="MobiDB-lite"/>
    </source>
</evidence>
<dbReference type="EMBL" id="JACJLA010000012">
    <property type="protein sequence ID" value="MBM6913106.1"/>
    <property type="molecule type" value="Genomic_DNA"/>
</dbReference>
<organism evidence="2 3">
    <name type="scientific">Veillonella magna</name>
    <dbReference type="NCBI Taxonomy" id="464322"/>
    <lineage>
        <taxon>Bacteria</taxon>
        <taxon>Bacillati</taxon>
        <taxon>Bacillota</taxon>
        <taxon>Negativicutes</taxon>
        <taxon>Veillonellales</taxon>
        <taxon>Veillonellaceae</taxon>
        <taxon>Veillonella</taxon>
    </lineage>
</organism>
<reference evidence="2 3" key="1">
    <citation type="journal article" date="2021" name="Sci. Rep.">
        <title>The distribution of antibiotic resistance genes in chicken gut microbiota commensals.</title>
        <authorList>
            <person name="Juricova H."/>
            <person name="Matiasovicova J."/>
            <person name="Kubasova T."/>
            <person name="Cejkova D."/>
            <person name="Rychlik I."/>
        </authorList>
    </citation>
    <scope>NUCLEOTIDE SEQUENCE [LARGE SCALE GENOMIC DNA]</scope>
    <source>
        <strain evidence="2 3">An537</strain>
    </source>
</reference>
<feature type="region of interest" description="Disordered" evidence="1">
    <location>
        <begin position="36"/>
        <end position="117"/>
    </location>
</feature>
<proteinExistence type="predicted"/>
<protein>
    <submittedName>
        <fullName evidence="2">Uncharacterized protein</fullName>
    </submittedName>
</protein>
<dbReference type="RefSeq" id="WP_205088086.1">
    <property type="nucleotide sequence ID" value="NZ_JACJLA010000012.1"/>
</dbReference>
<comment type="caution">
    <text evidence="2">The sequence shown here is derived from an EMBL/GenBank/DDBJ whole genome shotgun (WGS) entry which is preliminary data.</text>
</comment>
<accession>A0ABS2GG31</accession>